<dbReference type="VEuPathDB" id="FungiDB:PSHT_06710"/>
<comment type="caution">
    <text evidence="1">The sequence shown here is derived from an EMBL/GenBank/DDBJ whole genome shotgun (WGS) entry which is preliminary data.</text>
</comment>
<keyword evidence="2" id="KW-1185">Reference proteome</keyword>
<proteinExistence type="predicted"/>
<dbReference type="EMBL" id="PKSM01000078">
    <property type="protein sequence ID" value="POW16747.1"/>
    <property type="molecule type" value="Genomic_DNA"/>
</dbReference>
<dbReference type="PANTHER" id="PTHR33069">
    <property type="entry name" value="CHROMOSOME 7, WHOLE GENOME SHOTGUN SEQUENCE-RELATED"/>
    <property type="match status" value="1"/>
</dbReference>
<evidence type="ECO:0000313" key="2">
    <source>
        <dbReference type="Proteomes" id="UP000238274"/>
    </source>
</evidence>
<dbReference type="AlphaFoldDB" id="A0A2S4W4Y2"/>
<dbReference type="Proteomes" id="UP000238274">
    <property type="component" value="Unassembled WGS sequence"/>
</dbReference>
<accession>A0A2S4W4Y2</accession>
<organism evidence="1 2">
    <name type="scientific">Puccinia striiformis</name>
    <dbReference type="NCBI Taxonomy" id="27350"/>
    <lineage>
        <taxon>Eukaryota</taxon>
        <taxon>Fungi</taxon>
        <taxon>Dikarya</taxon>
        <taxon>Basidiomycota</taxon>
        <taxon>Pucciniomycotina</taxon>
        <taxon>Pucciniomycetes</taxon>
        <taxon>Pucciniales</taxon>
        <taxon>Pucciniaceae</taxon>
        <taxon>Puccinia</taxon>
    </lineage>
</organism>
<name>A0A2S4W4Y2_9BASI</name>
<dbReference type="OrthoDB" id="2500928at2759"/>
<reference evidence="2" key="2">
    <citation type="journal article" date="2018" name="BMC Genomics">
        <title>Genomic insights into host adaptation between the wheat stripe rust pathogen (Puccinia striiformis f. sp. tritici) and the barley stripe rust pathogen (Puccinia striiformis f. sp. hordei).</title>
        <authorList>
            <person name="Xia C."/>
            <person name="Wang M."/>
            <person name="Yin C."/>
            <person name="Cornejo O.E."/>
            <person name="Hulbert S.H."/>
            <person name="Chen X."/>
        </authorList>
    </citation>
    <scope>NUCLEOTIDE SEQUENCE [LARGE SCALE GENOMIC DNA]</scope>
    <source>
        <strain evidence="2">93TX-2</strain>
    </source>
</reference>
<sequence length="150" mass="17178">MRLKNRSEPKTHRALEIVSKLELTLNQISSSVNDLYLAISAMGKKSIKTDQDHGVLKKIRLDSLLSKMTNLLTEEFSPLFTQYSEFISSGQFAHNEAHFSEDQAEVTSIGSDHRKNSQNHRSSRWRNCMVATTRLWFPPRLLGFPTRATK</sequence>
<dbReference type="PANTHER" id="PTHR33069:SF3">
    <property type="entry name" value="DYNEIN HEAVY CHAIN TAIL DOMAIN-CONTAINING PROTEIN"/>
    <property type="match status" value="1"/>
</dbReference>
<evidence type="ECO:0000313" key="1">
    <source>
        <dbReference type="EMBL" id="POW16747.1"/>
    </source>
</evidence>
<gene>
    <name evidence="1" type="ORF">PSHT_06710</name>
</gene>
<protein>
    <submittedName>
        <fullName evidence="1">Uncharacterized protein</fullName>
    </submittedName>
</protein>
<reference evidence="1 2" key="1">
    <citation type="submission" date="2017-12" db="EMBL/GenBank/DDBJ databases">
        <title>Gene loss provides genomic basis for host adaptation in cereal stripe rust fungi.</title>
        <authorList>
            <person name="Xia C."/>
        </authorList>
    </citation>
    <scope>NUCLEOTIDE SEQUENCE [LARGE SCALE GENOMIC DNA]</scope>
    <source>
        <strain evidence="1 2">93TX-2</strain>
    </source>
</reference>
<reference evidence="2" key="3">
    <citation type="journal article" date="2018" name="Mol. Plant Microbe Interact.">
        <title>Genome sequence resources for the wheat stripe rust pathogen (Puccinia striiformis f. sp. tritici) and the barley stripe rust pathogen (Puccinia striiformis f. sp. hordei).</title>
        <authorList>
            <person name="Xia C."/>
            <person name="Wang M."/>
            <person name="Yin C."/>
            <person name="Cornejo O.E."/>
            <person name="Hulbert S.H."/>
            <person name="Chen X."/>
        </authorList>
    </citation>
    <scope>NUCLEOTIDE SEQUENCE [LARGE SCALE GENOMIC DNA]</scope>
    <source>
        <strain evidence="2">93TX-2</strain>
    </source>
</reference>